<dbReference type="AlphaFoldDB" id="A0A1S3WV03"/>
<keyword evidence="3" id="KW-0732">Signal</keyword>
<dbReference type="PANTHER" id="PTHR38000">
    <property type="entry name" value="RIKEN CDNA 2900092C05"/>
    <property type="match status" value="1"/>
</dbReference>
<sequence>MAPPGRAAAGQGMAGGAPQAAAFLLLLVGGCPPRSCLPVPAPAAAEPSPHHRLHEMIPHRPALTQVILVACVALGVALGCGMAVSCGIYRLVQREERRQLALLYRNIKIPPFEDEDEASDDGSRESTYLLPENEKELEKFIHSVIRSKRRKHMDSKRIKRKALLTQEPPTDGVQPSAEAWAS</sequence>
<dbReference type="GeneID" id="103127028"/>
<dbReference type="PANTHER" id="PTHR38000:SF1">
    <property type="entry name" value="RIKEN CDNA 2900092C05 GENE"/>
    <property type="match status" value="1"/>
</dbReference>
<gene>
    <name evidence="5" type="primary">C2H19orf18</name>
</gene>
<protein>
    <submittedName>
        <fullName evidence="5">Uncharacterized protein C19orf18 homolog</fullName>
    </submittedName>
</protein>
<feature type="chain" id="PRO_5046570911" evidence="3">
    <location>
        <begin position="37"/>
        <end position="182"/>
    </location>
</feature>
<accession>A0A1S3WV03</accession>
<feature type="transmembrane region" description="Helical" evidence="2">
    <location>
        <begin position="67"/>
        <end position="92"/>
    </location>
</feature>
<evidence type="ECO:0000313" key="5">
    <source>
        <dbReference type="RefSeq" id="XP_016050203.2"/>
    </source>
</evidence>
<dbReference type="Proteomes" id="UP001652624">
    <property type="component" value="Chromosome 2"/>
</dbReference>
<feature type="region of interest" description="Disordered" evidence="1">
    <location>
        <begin position="147"/>
        <end position="182"/>
    </location>
</feature>
<evidence type="ECO:0000313" key="4">
    <source>
        <dbReference type="Proteomes" id="UP001652624"/>
    </source>
</evidence>
<feature type="compositionally biased region" description="Basic residues" evidence="1">
    <location>
        <begin position="147"/>
        <end position="162"/>
    </location>
</feature>
<dbReference type="eggNOG" id="ENOG502RU2V">
    <property type="taxonomic scope" value="Eukaryota"/>
</dbReference>
<keyword evidence="2" id="KW-0472">Membrane</keyword>
<keyword evidence="2" id="KW-0812">Transmembrane</keyword>
<evidence type="ECO:0000256" key="3">
    <source>
        <dbReference type="SAM" id="SignalP"/>
    </source>
</evidence>
<dbReference type="InParanoid" id="A0A1S3WV03"/>
<dbReference type="RefSeq" id="XP_016050203.2">
    <property type="nucleotide sequence ID" value="XM_016194717.2"/>
</dbReference>
<dbReference type="PROSITE" id="PS51257">
    <property type="entry name" value="PROKAR_LIPOPROTEIN"/>
    <property type="match status" value="1"/>
</dbReference>
<organism evidence="4 5">
    <name type="scientific">Erinaceus europaeus</name>
    <name type="common">Western European hedgehog</name>
    <dbReference type="NCBI Taxonomy" id="9365"/>
    <lineage>
        <taxon>Eukaryota</taxon>
        <taxon>Metazoa</taxon>
        <taxon>Chordata</taxon>
        <taxon>Craniata</taxon>
        <taxon>Vertebrata</taxon>
        <taxon>Euteleostomi</taxon>
        <taxon>Mammalia</taxon>
        <taxon>Eutheria</taxon>
        <taxon>Laurasiatheria</taxon>
        <taxon>Eulipotyphla</taxon>
        <taxon>Erinaceidae</taxon>
        <taxon>Erinaceinae</taxon>
        <taxon>Erinaceus</taxon>
    </lineage>
</organism>
<feature type="signal peptide" evidence="3">
    <location>
        <begin position="1"/>
        <end position="36"/>
    </location>
</feature>
<dbReference type="Pfam" id="PF17686">
    <property type="entry name" value="DUF5534"/>
    <property type="match status" value="1"/>
</dbReference>
<proteinExistence type="predicted"/>
<dbReference type="OrthoDB" id="9809430at2759"/>
<keyword evidence="2" id="KW-1133">Transmembrane helix</keyword>
<dbReference type="InterPro" id="IPR037549">
    <property type="entry name" value="C19orf18"/>
</dbReference>
<reference evidence="5" key="2">
    <citation type="submission" date="2025-08" db="UniProtKB">
        <authorList>
            <consortium name="RefSeq"/>
        </authorList>
    </citation>
    <scope>IDENTIFICATION</scope>
</reference>
<evidence type="ECO:0000256" key="1">
    <source>
        <dbReference type="SAM" id="MobiDB-lite"/>
    </source>
</evidence>
<name>A0A1S3WV03_ERIEU</name>
<keyword evidence="4" id="KW-1185">Reference proteome</keyword>
<evidence type="ECO:0000256" key="2">
    <source>
        <dbReference type="SAM" id="Phobius"/>
    </source>
</evidence>
<reference evidence="4" key="1">
    <citation type="submission" date="2025-05" db="UniProtKB">
        <authorList>
            <consortium name="RefSeq"/>
        </authorList>
    </citation>
    <scope>NUCLEOTIDE SEQUENCE [LARGE SCALE GENOMIC DNA]</scope>
</reference>